<feature type="transmembrane region" description="Helical" evidence="8">
    <location>
        <begin position="149"/>
        <end position="170"/>
    </location>
</feature>
<evidence type="ECO:0008006" key="12">
    <source>
        <dbReference type="Google" id="ProtNLM"/>
    </source>
</evidence>
<name>A0A381VGP2_9ZZZZ</name>
<keyword evidence="7 8" id="KW-0472">Membrane</keyword>
<gene>
    <name evidence="11" type="ORF">METZ01_LOCUS92369</name>
</gene>
<evidence type="ECO:0000256" key="1">
    <source>
        <dbReference type="ARBA" id="ARBA00004429"/>
    </source>
</evidence>
<dbReference type="GO" id="GO:0005886">
    <property type="term" value="C:plasma membrane"/>
    <property type="evidence" value="ECO:0007669"/>
    <property type="project" value="UniProtKB-SubCell"/>
</dbReference>
<evidence type="ECO:0000256" key="8">
    <source>
        <dbReference type="SAM" id="Phobius"/>
    </source>
</evidence>
<dbReference type="PANTHER" id="PTHR30487">
    <property type="entry name" value="TYPE 4 PREPILIN-LIKE PROTEINS LEADER PEPTIDE-PROCESSING ENZYME"/>
    <property type="match status" value="1"/>
</dbReference>
<sequence>MIQVYSFIIGISIGSFLNVMIYRVPNNKSIIRPRSKCPNCSNLINWYDNIPILSFLILHGKCRHCSTSINIRYPIIELIGGLLALLFLDIYGLTFQFGLLLVLSYMLIAITFIDIDHYIIPNQFIIFGIITAITSHVFKLLPISMIDGIYGLLFFGGTLFITGTVGSLLLKKEAMGFGDVKLAVILGAFLGLELSVLSLFLSFIFAALMSIILLMLKKVGKDNRVPFGPSIAAGTLLTLLTRTPAGGNHIINWYFTNMF</sequence>
<accession>A0A381VGP2</accession>
<dbReference type="InterPro" id="IPR000045">
    <property type="entry name" value="Prepilin_IV_endopep_pep"/>
</dbReference>
<dbReference type="Gene3D" id="1.20.120.1220">
    <property type="match status" value="1"/>
</dbReference>
<feature type="domain" description="Prepilin type IV endopeptidase peptidase" evidence="9">
    <location>
        <begin position="101"/>
        <end position="211"/>
    </location>
</feature>
<dbReference type="InterPro" id="IPR050882">
    <property type="entry name" value="Prepilin_peptidase/N-MTase"/>
</dbReference>
<dbReference type="PRINTS" id="PR00864">
    <property type="entry name" value="PREPILNPTASE"/>
</dbReference>
<comment type="similarity">
    <text evidence="2">Belongs to the peptidase A24 family.</text>
</comment>
<dbReference type="AlphaFoldDB" id="A0A381VGP2"/>
<keyword evidence="4" id="KW-0997">Cell inner membrane</keyword>
<keyword evidence="5 8" id="KW-0812">Transmembrane</keyword>
<feature type="transmembrane region" description="Helical" evidence="8">
    <location>
        <begin position="71"/>
        <end position="88"/>
    </location>
</feature>
<evidence type="ECO:0000256" key="7">
    <source>
        <dbReference type="ARBA" id="ARBA00023136"/>
    </source>
</evidence>
<feature type="transmembrane region" description="Helical" evidence="8">
    <location>
        <begin position="124"/>
        <end position="143"/>
    </location>
</feature>
<feature type="domain" description="Prepilin peptidase A24 N-terminal" evidence="10">
    <location>
        <begin position="8"/>
        <end position="87"/>
    </location>
</feature>
<keyword evidence="3" id="KW-1003">Cell membrane</keyword>
<evidence type="ECO:0000256" key="5">
    <source>
        <dbReference type="ARBA" id="ARBA00022692"/>
    </source>
</evidence>
<dbReference type="Pfam" id="PF01478">
    <property type="entry name" value="Peptidase_A24"/>
    <property type="match status" value="1"/>
</dbReference>
<keyword evidence="6 8" id="KW-1133">Transmembrane helix</keyword>
<dbReference type="InterPro" id="IPR014032">
    <property type="entry name" value="Peptidase_A24A_bac"/>
</dbReference>
<evidence type="ECO:0000259" key="10">
    <source>
        <dbReference type="Pfam" id="PF06750"/>
    </source>
</evidence>
<dbReference type="GO" id="GO:0004190">
    <property type="term" value="F:aspartic-type endopeptidase activity"/>
    <property type="evidence" value="ECO:0007669"/>
    <property type="project" value="InterPro"/>
</dbReference>
<organism evidence="11">
    <name type="scientific">marine metagenome</name>
    <dbReference type="NCBI Taxonomy" id="408172"/>
    <lineage>
        <taxon>unclassified sequences</taxon>
        <taxon>metagenomes</taxon>
        <taxon>ecological metagenomes</taxon>
    </lineage>
</organism>
<evidence type="ECO:0000313" key="11">
    <source>
        <dbReference type="EMBL" id="SVA39515.1"/>
    </source>
</evidence>
<dbReference type="Pfam" id="PF06750">
    <property type="entry name" value="A24_N_bact"/>
    <property type="match status" value="1"/>
</dbReference>
<evidence type="ECO:0000256" key="6">
    <source>
        <dbReference type="ARBA" id="ARBA00022989"/>
    </source>
</evidence>
<feature type="transmembrane region" description="Helical" evidence="8">
    <location>
        <begin position="182"/>
        <end position="215"/>
    </location>
</feature>
<evidence type="ECO:0000256" key="3">
    <source>
        <dbReference type="ARBA" id="ARBA00022475"/>
    </source>
</evidence>
<dbReference type="EMBL" id="UINC01008790">
    <property type="protein sequence ID" value="SVA39515.1"/>
    <property type="molecule type" value="Genomic_DNA"/>
</dbReference>
<protein>
    <recommendedName>
        <fullName evidence="12">Peptidase A24A N-terminal domain-containing protein</fullName>
    </recommendedName>
</protein>
<comment type="subcellular location">
    <subcellularLocation>
        <location evidence="1">Cell inner membrane</location>
        <topology evidence="1">Multi-pass membrane protein</topology>
    </subcellularLocation>
</comment>
<dbReference type="GO" id="GO:0006465">
    <property type="term" value="P:signal peptide processing"/>
    <property type="evidence" value="ECO:0007669"/>
    <property type="project" value="TreeGrafter"/>
</dbReference>
<evidence type="ECO:0000256" key="4">
    <source>
        <dbReference type="ARBA" id="ARBA00022519"/>
    </source>
</evidence>
<feature type="transmembrane region" description="Helical" evidence="8">
    <location>
        <begin position="94"/>
        <end position="112"/>
    </location>
</feature>
<evidence type="ECO:0000256" key="2">
    <source>
        <dbReference type="ARBA" id="ARBA00005801"/>
    </source>
</evidence>
<dbReference type="PANTHER" id="PTHR30487:SF0">
    <property type="entry name" value="PREPILIN LEADER PEPTIDASE_N-METHYLTRANSFERASE-RELATED"/>
    <property type="match status" value="1"/>
</dbReference>
<reference evidence="11" key="1">
    <citation type="submission" date="2018-05" db="EMBL/GenBank/DDBJ databases">
        <authorList>
            <person name="Lanie J.A."/>
            <person name="Ng W.-L."/>
            <person name="Kazmierczak K.M."/>
            <person name="Andrzejewski T.M."/>
            <person name="Davidsen T.M."/>
            <person name="Wayne K.J."/>
            <person name="Tettelin H."/>
            <person name="Glass J.I."/>
            <person name="Rusch D."/>
            <person name="Podicherti R."/>
            <person name="Tsui H.-C.T."/>
            <person name="Winkler M.E."/>
        </authorList>
    </citation>
    <scope>NUCLEOTIDE SEQUENCE</scope>
</reference>
<proteinExistence type="inferred from homology"/>
<feature type="transmembrane region" description="Helical" evidence="8">
    <location>
        <begin position="6"/>
        <end position="24"/>
    </location>
</feature>
<dbReference type="InterPro" id="IPR010627">
    <property type="entry name" value="Prepilin_pept_A24_N"/>
</dbReference>
<evidence type="ECO:0000259" key="9">
    <source>
        <dbReference type="Pfam" id="PF01478"/>
    </source>
</evidence>